<keyword evidence="5 6" id="KW-0472">Membrane</keyword>
<feature type="transmembrane region" description="Helical" evidence="6">
    <location>
        <begin position="290"/>
        <end position="313"/>
    </location>
</feature>
<dbReference type="SUPFAM" id="SSF103473">
    <property type="entry name" value="MFS general substrate transporter"/>
    <property type="match status" value="1"/>
</dbReference>
<feature type="transmembrane region" description="Helical" evidence="6">
    <location>
        <begin position="54"/>
        <end position="74"/>
    </location>
</feature>
<evidence type="ECO:0000313" key="7">
    <source>
        <dbReference type="EMBL" id="MQS17375.1"/>
    </source>
</evidence>
<comment type="subcellular location">
    <subcellularLocation>
        <location evidence="1">Cell membrane</location>
        <topology evidence="1">Multi-pass membrane protein</topology>
    </subcellularLocation>
</comment>
<dbReference type="Proteomes" id="UP000450000">
    <property type="component" value="Unassembled WGS sequence"/>
</dbReference>
<evidence type="ECO:0000256" key="5">
    <source>
        <dbReference type="ARBA" id="ARBA00023136"/>
    </source>
</evidence>
<keyword evidence="2" id="KW-1003">Cell membrane</keyword>
<proteinExistence type="predicted"/>
<reference evidence="7 8" key="1">
    <citation type="submission" date="2019-09" db="EMBL/GenBank/DDBJ databases">
        <title>Genome Sequences of Streptomyces kaniharaensis ATCC 21070.</title>
        <authorList>
            <person name="Zhu W."/>
            <person name="De Crecy-Lagard V."/>
            <person name="Richards N.G."/>
        </authorList>
    </citation>
    <scope>NUCLEOTIDE SEQUENCE [LARGE SCALE GENOMIC DNA]</scope>
    <source>
        <strain evidence="7 8">SF-557</strain>
    </source>
</reference>
<protein>
    <submittedName>
        <fullName evidence="7">MFS transporter</fullName>
    </submittedName>
</protein>
<dbReference type="EMBL" id="WBOF01000004">
    <property type="protein sequence ID" value="MQS17375.1"/>
    <property type="molecule type" value="Genomic_DNA"/>
</dbReference>
<dbReference type="GO" id="GO:0022857">
    <property type="term" value="F:transmembrane transporter activity"/>
    <property type="evidence" value="ECO:0007669"/>
    <property type="project" value="InterPro"/>
</dbReference>
<organism evidence="7 8">
    <name type="scientific">Streptomyces kaniharaensis</name>
    <dbReference type="NCBI Taxonomy" id="212423"/>
    <lineage>
        <taxon>Bacteria</taxon>
        <taxon>Bacillati</taxon>
        <taxon>Actinomycetota</taxon>
        <taxon>Actinomycetes</taxon>
        <taxon>Kitasatosporales</taxon>
        <taxon>Streptomycetaceae</taxon>
        <taxon>Streptomyces</taxon>
    </lineage>
</organism>
<keyword evidence="8" id="KW-1185">Reference proteome</keyword>
<name>A0A6N7L2F3_9ACTN</name>
<dbReference type="Pfam" id="PF07690">
    <property type="entry name" value="MFS_1"/>
    <property type="match status" value="1"/>
</dbReference>
<keyword evidence="4 6" id="KW-1133">Transmembrane helix</keyword>
<feature type="transmembrane region" description="Helical" evidence="6">
    <location>
        <begin position="21"/>
        <end position="42"/>
    </location>
</feature>
<accession>A0A6N7L2F3</accession>
<feature type="transmembrane region" description="Helical" evidence="6">
    <location>
        <begin position="231"/>
        <end position="252"/>
    </location>
</feature>
<dbReference type="InterPro" id="IPR011701">
    <property type="entry name" value="MFS"/>
</dbReference>
<evidence type="ECO:0000256" key="2">
    <source>
        <dbReference type="ARBA" id="ARBA00022475"/>
    </source>
</evidence>
<evidence type="ECO:0000256" key="3">
    <source>
        <dbReference type="ARBA" id="ARBA00022692"/>
    </source>
</evidence>
<sequence>MTTSTKTAKAAKVATPDLRRLVASECASLSGSAVSTVALPTLAVLELHASTTQIAALAFLGQLPNAVVALPAGALSDRYAKRPQMIAADLTAAAGLATVPAAAFAGVRGIGHLYAVAVILGITKIVHDAAAISYLPVLVEPHLLQRANSRLGAASSVADSAGSNAGAALVGAIGAARSVLADVLSYLVSALLVWRIRTPEPVAAPSSGRRSLARDIGEGLRYVAGQHTIRTVIAALSTLSFGLAIMNTYWAYYLLAGLHVSPTAFGLIMGVGGVGSLAGALLAPRIASRIGIGPTIIIGFAFSPLAQIPLLLAGPGLRWQIALAGTLAVQLFWATASGTSQRSLRQILCEPRFQGRMQAASTTVTAGARPLAAAAAGALVHFLGVRGTLTVGAVLQVVPVALLLFSPVRALRDMPAPPTRAAVPPAREGAS</sequence>
<dbReference type="RefSeq" id="WP_326847503.1">
    <property type="nucleotide sequence ID" value="NZ_WBOF01000004.1"/>
</dbReference>
<evidence type="ECO:0000256" key="1">
    <source>
        <dbReference type="ARBA" id="ARBA00004651"/>
    </source>
</evidence>
<evidence type="ECO:0000256" key="4">
    <source>
        <dbReference type="ARBA" id="ARBA00022989"/>
    </source>
</evidence>
<evidence type="ECO:0000256" key="6">
    <source>
        <dbReference type="SAM" id="Phobius"/>
    </source>
</evidence>
<gene>
    <name evidence="7" type="ORF">F7Q99_35640</name>
</gene>
<dbReference type="InterPro" id="IPR036259">
    <property type="entry name" value="MFS_trans_sf"/>
</dbReference>
<evidence type="ECO:0000313" key="8">
    <source>
        <dbReference type="Proteomes" id="UP000450000"/>
    </source>
</evidence>
<dbReference type="PANTHER" id="PTHR23513:SF6">
    <property type="entry name" value="MAJOR FACILITATOR SUPERFAMILY ASSOCIATED DOMAIN-CONTAINING PROTEIN"/>
    <property type="match status" value="1"/>
</dbReference>
<dbReference type="GO" id="GO:0005886">
    <property type="term" value="C:plasma membrane"/>
    <property type="evidence" value="ECO:0007669"/>
    <property type="project" value="UniProtKB-SubCell"/>
</dbReference>
<keyword evidence="3 6" id="KW-0812">Transmembrane</keyword>
<dbReference type="Gene3D" id="1.20.1250.20">
    <property type="entry name" value="MFS general substrate transporter like domains"/>
    <property type="match status" value="1"/>
</dbReference>
<comment type="caution">
    <text evidence="7">The sequence shown here is derived from an EMBL/GenBank/DDBJ whole genome shotgun (WGS) entry which is preliminary data.</text>
</comment>
<feature type="transmembrane region" description="Helical" evidence="6">
    <location>
        <begin position="389"/>
        <end position="411"/>
    </location>
</feature>
<feature type="transmembrane region" description="Helical" evidence="6">
    <location>
        <begin position="264"/>
        <end position="283"/>
    </location>
</feature>
<dbReference type="PANTHER" id="PTHR23513">
    <property type="entry name" value="INTEGRAL MEMBRANE EFFLUX PROTEIN-RELATED"/>
    <property type="match status" value="1"/>
</dbReference>
<dbReference type="CDD" id="cd06173">
    <property type="entry name" value="MFS_MefA_like"/>
    <property type="match status" value="1"/>
</dbReference>
<dbReference type="AlphaFoldDB" id="A0A6N7L2F3"/>